<gene>
    <name evidence="2" type="ORF">OE88DRAFT_1249439</name>
</gene>
<reference evidence="2 3" key="1">
    <citation type="journal article" date="2019" name="Nat. Ecol. Evol.">
        <title>Megaphylogeny resolves global patterns of mushroom evolution.</title>
        <authorList>
            <person name="Varga T."/>
            <person name="Krizsan K."/>
            <person name="Foldi C."/>
            <person name="Dima B."/>
            <person name="Sanchez-Garcia M."/>
            <person name="Sanchez-Ramirez S."/>
            <person name="Szollosi G.J."/>
            <person name="Szarkandi J.G."/>
            <person name="Papp V."/>
            <person name="Albert L."/>
            <person name="Andreopoulos W."/>
            <person name="Angelini C."/>
            <person name="Antonin V."/>
            <person name="Barry K.W."/>
            <person name="Bougher N.L."/>
            <person name="Buchanan P."/>
            <person name="Buyck B."/>
            <person name="Bense V."/>
            <person name="Catcheside P."/>
            <person name="Chovatia M."/>
            <person name="Cooper J."/>
            <person name="Damon W."/>
            <person name="Desjardin D."/>
            <person name="Finy P."/>
            <person name="Geml J."/>
            <person name="Haridas S."/>
            <person name="Hughes K."/>
            <person name="Justo A."/>
            <person name="Karasinski D."/>
            <person name="Kautmanova I."/>
            <person name="Kiss B."/>
            <person name="Kocsube S."/>
            <person name="Kotiranta H."/>
            <person name="LaButti K.M."/>
            <person name="Lechner B.E."/>
            <person name="Liimatainen K."/>
            <person name="Lipzen A."/>
            <person name="Lukacs Z."/>
            <person name="Mihaltcheva S."/>
            <person name="Morgado L.N."/>
            <person name="Niskanen T."/>
            <person name="Noordeloos M.E."/>
            <person name="Ohm R.A."/>
            <person name="Ortiz-Santana B."/>
            <person name="Ovrebo C."/>
            <person name="Racz N."/>
            <person name="Riley R."/>
            <person name="Savchenko A."/>
            <person name="Shiryaev A."/>
            <person name="Soop K."/>
            <person name="Spirin V."/>
            <person name="Szebenyi C."/>
            <person name="Tomsovsky M."/>
            <person name="Tulloss R.E."/>
            <person name="Uehling J."/>
            <person name="Grigoriev I.V."/>
            <person name="Vagvolgyi C."/>
            <person name="Papp T."/>
            <person name="Martin F.M."/>
            <person name="Miettinen O."/>
            <person name="Hibbett D.S."/>
            <person name="Nagy L.G."/>
        </authorList>
    </citation>
    <scope>NUCLEOTIDE SEQUENCE [LARGE SCALE GENOMIC DNA]</scope>
    <source>
        <strain evidence="2 3">OMC1185</strain>
    </source>
</reference>
<evidence type="ECO:0008006" key="4">
    <source>
        <dbReference type="Google" id="ProtNLM"/>
    </source>
</evidence>
<dbReference type="STRING" id="5364.A0A5C3N7Y0"/>
<accession>A0A5C3N7Y0</accession>
<feature type="region of interest" description="Disordered" evidence="1">
    <location>
        <begin position="296"/>
        <end position="332"/>
    </location>
</feature>
<proteinExistence type="predicted"/>
<dbReference type="EMBL" id="ML213507">
    <property type="protein sequence ID" value="TFK53430.1"/>
    <property type="molecule type" value="Genomic_DNA"/>
</dbReference>
<sequence length="332" mass="37306">MRDQSSSADQKTGWWQRVTSALHARPRLDTKADPCFEFPHSGAYQGSRESRDTPLSAPECSLGHLPIELLSYIFVQCLPNVEFMLPGRACLPLLLSHVCRGWRETAISTPSLWTSLRIEVRVRTSANDWEETFDNESSQRALMRIWLDRSGALPRRISFRTNPAAEVTSECLQILAHLLQNCITLAVNTGPATFAAITRFECPVLSDFRLTVHWESAALFQDVDAITTCGSANLTPSLRVLDMWRIPDAALVRLSAIWMNLVDLKIKDFNPTPEYLQALRSCQSLETCSLIPASTPRDWRHRPGRSSRASKSPAADHLLWSPRRLVGPPPFS</sequence>
<dbReference type="Proteomes" id="UP000305948">
    <property type="component" value="Unassembled WGS sequence"/>
</dbReference>
<evidence type="ECO:0000256" key="1">
    <source>
        <dbReference type="SAM" id="MobiDB-lite"/>
    </source>
</evidence>
<dbReference type="AlphaFoldDB" id="A0A5C3N7Y0"/>
<dbReference type="OrthoDB" id="2269034at2759"/>
<name>A0A5C3N7Y0_9AGAM</name>
<protein>
    <recommendedName>
        <fullName evidence="4">F-box domain-containing protein</fullName>
    </recommendedName>
</protein>
<evidence type="ECO:0000313" key="2">
    <source>
        <dbReference type="EMBL" id="TFK53430.1"/>
    </source>
</evidence>
<keyword evidence="3" id="KW-1185">Reference proteome</keyword>
<evidence type="ECO:0000313" key="3">
    <source>
        <dbReference type="Proteomes" id="UP000305948"/>
    </source>
</evidence>
<dbReference type="Gene3D" id="1.20.1280.50">
    <property type="match status" value="1"/>
</dbReference>
<organism evidence="2 3">
    <name type="scientific">Heliocybe sulcata</name>
    <dbReference type="NCBI Taxonomy" id="5364"/>
    <lineage>
        <taxon>Eukaryota</taxon>
        <taxon>Fungi</taxon>
        <taxon>Dikarya</taxon>
        <taxon>Basidiomycota</taxon>
        <taxon>Agaricomycotina</taxon>
        <taxon>Agaricomycetes</taxon>
        <taxon>Gloeophyllales</taxon>
        <taxon>Gloeophyllaceae</taxon>
        <taxon>Heliocybe</taxon>
    </lineage>
</organism>